<dbReference type="Pfam" id="PF20414">
    <property type="entry name" value="DUF6698"/>
    <property type="match status" value="1"/>
</dbReference>
<feature type="region of interest" description="Disordered" evidence="1">
    <location>
        <begin position="274"/>
        <end position="296"/>
    </location>
</feature>
<dbReference type="InterPro" id="IPR046521">
    <property type="entry name" value="DUF6698"/>
</dbReference>
<name>A0A8S0VUI7_CYCAE</name>
<keyword evidence="3" id="KW-1185">Reference proteome</keyword>
<dbReference type="Proteomes" id="UP000467700">
    <property type="component" value="Unassembled WGS sequence"/>
</dbReference>
<evidence type="ECO:0000256" key="1">
    <source>
        <dbReference type="SAM" id="MobiDB-lite"/>
    </source>
</evidence>
<protein>
    <submittedName>
        <fullName evidence="2">Uncharacterized protein</fullName>
    </submittedName>
</protein>
<gene>
    <name evidence="2" type="ORF">AAE3_LOCUS4476</name>
</gene>
<reference evidence="2 3" key="1">
    <citation type="submission" date="2020-01" db="EMBL/GenBank/DDBJ databases">
        <authorList>
            <person name="Gupta K D."/>
        </authorList>
    </citation>
    <scope>NUCLEOTIDE SEQUENCE [LARGE SCALE GENOMIC DNA]</scope>
</reference>
<evidence type="ECO:0000313" key="3">
    <source>
        <dbReference type="Proteomes" id="UP000467700"/>
    </source>
</evidence>
<evidence type="ECO:0000313" key="2">
    <source>
        <dbReference type="EMBL" id="CAA7262240.1"/>
    </source>
</evidence>
<sequence>MSSSSLPFLSLPLPPSSAGDVSGSEHYYKWRCHNLEKEVASSLGKRKKDKVSMKRLGHGIPKAVSLFLGVDEVVRQSDKHQLLLIGELDDAKFAGMTTKAIGNLKHDWARLNTAFKELVQLIPNFQKKIDNDEPAQLQLFYAELQHGGNAAHGDDIGNMMHSVAIWVNEAFPGAHPLLNPDDHEMPPCGIKHPVTGHLLCPVKYKWEDKEIRAKLQGSAPGFEYFGNFLLHCLFEDPENTIQSEQGFLKSSLLVKVFKFIFTLLKSAKTVNIQDPNDSDNAEGTSNKALRTAGGRRKGHCSVAETLQMTHVTPRALAYAAVQLILALSAIKQWTDNIHGLDLKLFYEFIIDYFEEIPAANTTCQEKVRSFLTGGITSIILMLGRQIFPGVVSAASSNAKDEASRGVGIVVLIAVYAICS</sequence>
<accession>A0A8S0VUI7</accession>
<proteinExistence type="predicted"/>
<organism evidence="2 3">
    <name type="scientific">Cyclocybe aegerita</name>
    <name type="common">Black poplar mushroom</name>
    <name type="synonym">Agrocybe aegerita</name>
    <dbReference type="NCBI Taxonomy" id="1973307"/>
    <lineage>
        <taxon>Eukaryota</taxon>
        <taxon>Fungi</taxon>
        <taxon>Dikarya</taxon>
        <taxon>Basidiomycota</taxon>
        <taxon>Agaricomycotina</taxon>
        <taxon>Agaricomycetes</taxon>
        <taxon>Agaricomycetidae</taxon>
        <taxon>Agaricales</taxon>
        <taxon>Agaricineae</taxon>
        <taxon>Bolbitiaceae</taxon>
        <taxon>Cyclocybe</taxon>
    </lineage>
</organism>
<comment type="caution">
    <text evidence="2">The sequence shown here is derived from an EMBL/GenBank/DDBJ whole genome shotgun (WGS) entry which is preliminary data.</text>
</comment>
<dbReference type="EMBL" id="CACVBS010000035">
    <property type="protein sequence ID" value="CAA7262240.1"/>
    <property type="molecule type" value="Genomic_DNA"/>
</dbReference>
<dbReference type="OrthoDB" id="2662502at2759"/>
<dbReference type="AlphaFoldDB" id="A0A8S0VUI7"/>